<dbReference type="EMBL" id="CM000914">
    <property type="protein sequence ID" value="EFG04009.2"/>
    <property type="molecule type" value="Genomic_DNA"/>
</dbReference>
<dbReference type="AlphaFoldDB" id="D5SJB6"/>
<gene>
    <name evidence="2" type="ORF">SCLAV_p0519</name>
</gene>
<evidence type="ECO:0000313" key="2">
    <source>
        <dbReference type="EMBL" id="EFG04009.2"/>
    </source>
</evidence>
<feature type="compositionally biased region" description="Basic residues" evidence="1">
    <location>
        <begin position="91"/>
        <end position="100"/>
    </location>
</feature>
<feature type="region of interest" description="Disordered" evidence="1">
    <location>
        <begin position="87"/>
        <end position="112"/>
    </location>
</feature>
<proteinExistence type="predicted"/>
<dbReference type="Proteomes" id="UP000002357">
    <property type="component" value="Plasmid pSCL4"/>
</dbReference>
<feature type="compositionally biased region" description="Basic residues" evidence="1">
    <location>
        <begin position="26"/>
        <end position="36"/>
    </location>
</feature>
<name>D5SJB6_STRCL</name>
<protein>
    <submittedName>
        <fullName evidence="2">Uncharacterized protein</fullName>
    </submittedName>
</protein>
<keyword evidence="3" id="KW-1185">Reference proteome</keyword>
<sequence length="206" mass="22527">MSWPSLRSRIRAGTARSSEPGTGGNSRRRVGRRHGHRTDMTRDHCERVLREDAPLPWRAETREAHAVTVWASPFRGCRLVLEQARPGITQRSHRTQRRKSQGTSDRITYPWPEPAGHPFAFRTAVGPARAGFSGTSGHGSGRRLSETVGAGGAHRLGDAEWPGRAIAHLTSRNPINGHALREAAAEALALQVVTPLRAGERLARPA</sequence>
<evidence type="ECO:0000256" key="1">
    <source>
        <dbReference type="SAM" id="MobiDB-lite"/>
    </source>
</evidence>
<evidence type="ECO:0000313" key="3">
    <source>
        <dbReference type="Proteomes" id="UP000002357"/>
    </source>
</evidence>
<keyword evidence="2" id="KW-0614">Plasmid</keyword>
<geneLocation type="plasmid" evidence="2 3">
    <name>pSCL4</name>
</geneLocation>
<reference evidence="2 3" key="1">
    <citation type="journal article" date="2010" name="Genome Biol. Evol.">
        <title>The sequence of a 1.8-mb bacterial linear plasmid reveals a rich evolutionary reservoir of secondary metabolic pathways.</title>
        <authorList>
            <person name="Medema M.H."/>
            <person name="Trefzer A."/>
            <person name="Kovalchuk A."/>
            <person name="van den Berg M."/>
            <person name="Mueller U."/>
            <person name="Heijne W."/>
            <person name="Wu L."/>
            <person name="Alam M.T."/>
            <person name="Ronning C.M."/>
            <person name="Nierman W.C."/>
            <person name="Bovenberg R.A.L."/>
            <person name="Breitling R."/>
            <person name="Takano E."/>
        </authorList>
    </citation>
    <scope>NUCLEOTIDE SEQUENCE [LARGE SCALE GENOMIC DNA]</scope>
    <source>
        <strain evidence="3">ATCC 27064 / DSM 738 / JCM 4710 / NBRC 13307 / NCIMB 12785 / NRRL 3585 / VKM Ac-602</strain>
        <plasmid evidence="2">pSCL4</plasmid>
    </source>
</reference>
<organism evidence="2 3">
    <name type="scientific">Streptomyces clavuligerus</name>
    <dbReference type="NCBI Taxonomy" id="1901"/>
    <lineage>
        <taxon>Bacteria</taxon>
        <taxon>Bacillati</taxon>
        <taxon>Actinomycetota</taxon>
        <taxon>Actinomycetes</taxon>
        <taxon>Kitasatosporales</taxon>
        <taxon>Streptomycetaceae</taxon>
        <taxon>Streptomyces</taxon>
    </lineage>
</organism>
<accession>D5SJB6</accession>
<feature type="region of interest" description="Disordered" evidence="1">
    <location>
        <begin position="1"/>
        <end position="39"/>
    </location>
</feature>